<feature type="chain" id="PRO_5012599538" description="EfeO-type cupredoxin-like domain-containing protein" evidence="1">
    <location>
        <begin position="41"/>
        <end position="128"/>
    </location>
</feature>
<dbReference type="SUPFAM" id="SSF49503">
    <property type="entry name" value="Cupredoxins"/>
    <property type="match status" value="1"/>
</dbReference>
<gene>
    <name evidence="3" type="ORF">PAND9192_01265</name>
</gene>
<reference evidence="4" key="1">
    <citation type="submission" date="2017-06" db="EMBL/GenBank/DDBJ databases">
        <authorList>
            <person name="Rodrigo-Torres L."/>
            <person name="Arahal R.D."/>
            <person name="Lucena T."/>
        </authorList>
    </citation>
    <scope>NUCLEOTIDE SEQUENCE [LARGE SCALE GENOMIC DNA]</scope>
    <source>
        <strain evidence="4">CECT 9192</strain>
    </source>
</reference>
<feature type="signal peptide" evidence="1">
    <location>
        <begin position="1"/>
        <end position="40"/>
    </location>
</feature>
<keyword evidence="4" id="KW-1185">Reference proteome</keyword>
<dbReference type="Gene3D" id="2.60.40.420">
    <property type="entry name" value="Cupredoxins - blue copper proteins"/>
    <property type="match status" value="1"/>
</dbReference>
<dbReference type="AlphaFoldDB" id="A0A1Y6MEF4"/>
<evidence type="ECO:0000313" key="4">
    <source>
        <dbReference type="Proteomes" id="UP000195719"/>
    </source>
</evidence>
<dbReference type="InterPro" id="IPR028096">
    <property type="entry name" value="EfeO_Cupredoxin"/>
</dbReference>
<feature type="domain" description="EfeO-type cupredoxin-like" evidence="2">
    <location>
        <begin position="27"/>
        <end position="125"/>
    </location>
</feature>
<evidence type="ECO:0000256" key="1">
    <source>
        <dbReference type="SAM" id="SignalP"/>
    </source>
</evidence>
<proteinExistence type="predicted"/>
<dbReference type="Proteomes" id="UP000195719">
    <property type="component" value="Unassembled WGS sequence"/>
</dbReference>
<dbReference type="EMBL" id="FYAJ01000002">
    <property type="protein sequence ID" value="SMY34309.1"/>
    <property type="molecule type" value="Genomic_DNA"/>
</dbReference>
<keyword evidence="1" id="KW-0732">Signal</keyword>
<dbReference type="InterPro" id="IPR008972">
    <property type="entry name" value="Cupredoxin"/>
</dbReference>
<protein>
    <recommendedName>
        <fullName evidence="2">EfeO-type cupredoxin-like domain-containing protein</fullName>
    </recommendedName>
</protein>
<evidence type="ECO:0000259" key="2">
    <source>
        <dbReference type="Pfam" id="PF13473"/>
    </source>
</evidence>
<sequence length="128" mass="14667">MVIIITAKYSMYKLNERFMNILHKSVLTSVLLLASSSSFAHTETVEIVMKNHQFHPANLVIPANHKVKLVIKNQDNNAEEFESHALNIEKVIPANSEGFVYIKPMKPGKYKFVGEYHEDDMYGMIEVK</sequence>
<accession>A0A1Y6MEF4</accession>
<dbReference type="Pfam" id="PF13473">
    <property type="entry name" value="Cupredoxin_1"/>
    <property type="match status" value="1"/>
</dbReference>
<name>A0A1Y6MEF4_9GAMM</name>
<evidence type="ECO:0000313" key="3">
    <source>
        <dbReference type="EMBL" id="SMY34309.1"/>
    </source>
</evidence>
<organism evidence="3 4">
    <name type="scientific">Photobacterium andalusiense</name>
    <dbReference type="NCBI Taxonomy" id="2204296"/>
    <lineage>
        <taxon>Bacteria</taxon>
        <taxon>Pseudomonadati</taxon>
        <taxon>Pseudomonadota</taxon>
        <taxon>Gammaproteobacteria</taxon>
        <taxon>Vibrionales</taxon>
        <taxon>Vibrionaceae</taxon>
        <taxon>Photobacterium</taxon>
    </lineage>
</organism>